<dbReference type="GO" id="GO:0098719">
    <property type="term" value="P:sodium ion import across plasma membrane"/>
    <property type="evidence" value="ECO:0007669"/>
    <property type="project" value="TreeGrafter"/>
</dbReference>
<keyword evidence="9" id="KW-0739">Sodium transport</keyword>
<dbReference type="Proteomes" id="UP000199017">
    <property type="component" value="Unassembled WGS sequence"/>
</dbReference>
<evidence type="ECO:0000256" key="1">
    <source>
        <dbReference type="ARBA" id="ARBA00004651"/>
    </source>
</evidence>
<feature type="transmembrane region" description="Helical" evidence="10">
    <location>
        <begin position="6"/>
        <end position="22"/>
    </location>
</feature>
<evidence type="ECO:0000256" key="7">
    <source>
        <dbReference type="ARBA" id="ARBA00023065"/>
    </source>
</evidence>
<keyword evidence="7" id="KW-0406">Ion transport</keyword>
<comment type="subcellular location">
    <subcellularLocation>
        <location evidence="1">Cell membrane</location>
        <topology evidence="1">Multi-pass membrane protein</topology>
    </subcellularLocation>
</comment>
<dbReference type="GO" id="GO:0051453">
    <property type="term" value="P:regulation of intracellular pH"/>
    <property type="evidence" value="ECO:0007669"/>
    <property type="project" value="TreeGrafter"/>
</dbReference>
<dbReference type="GO" id="GO:0015386">
    <property type="term" value="F:potassium:proton antiporter activity"/>
    <property type="evidence" value="ECO:0007669"/>
    <property type="project" value="TreeGrafter"/>
</dbReference>
<feature type="transmembrane region" description="Helical" evidence="10">
    <location>
        <begin position="109"/>
        <end position="136"/>
    </location>
</feature>
<keyword evidence="2" id="KW-0813">Transport</keyword>
<feature type="transmembrane region" description="Helical" evidence="10">
    <location>
        <begin position="224"/>
        <end position="250"/>
    </location>
</feature>
<dbReference type="Gene3D" id="6.10.140.1330">
    <property type="match status" value="1"/>
</dbReference>
<dbReference type="RefSeq" id="WP_091586011.1">
    <property type="nucleotide sequence ID" value="NZ_FNDU01000008.1"/>
</dbReference>
<keyword evidence="5 10" id="KW-1133">Transmembrane helix</keyword>
<evidence type="ECO:0000256" key="4">
    <source>
        <dbReference type="ARBA" id="ARBA00022692"/>
    </source>
</evidence>
<keyword evidence="3" id="KW-1003">Cell membrane</keyword>
<proteinExistence type="predicted"/>
<keyword evidence="6" id="KW-0915">Sodium</keyword>
<feature type="transmembrane region" description="Helical" evidence="10">
    <location>
        <begin position="368"/>
        <end position="388"/>
    </location>
</feature>
<evidence type="ECO:0000256" key="8">
    <source>
        <dbReference type="ARBA" id="ARBA00023136"/>
    </source>
</evidence>
<feature type="transmembrane region" description="Helical" evidence="10">
    <location>
        <begin position="29"/>
        <end position="48"/>
    </location>
</feature>
<feature type="transmembrane region" description="Helical" evidence="10">
    <location>
        <begin position="54"/>
        <end position="73"/>
    </location>
</feature>
<dbReference type="AlphaFoldDB" id="A0A1G8L397"/>
<keyword evidence="4 10" id="KW-0812">Transmembrane</keyword>
<dbReference type="GO" id="GO:0015385">
    <property type="term" value="F:sodium:proton antiporter activity"/>
    <property type="evidence" value="ECO:0007669"/>
    <property type="project" value="InterPro"/>
</dbReference>
<evidence type="ECO:0000256" key="3">
    <source>
        <dbReference type="ARBA" id="ARBA00022475"/>
    </source>
</evidence>
<evidence type="ECO:0000256" key="5">
    <source>
        <dbReference type="ARBA" id="ARBA00022989"/>
    </source>
</evidence>
<evidence type="ECO:0000313" key="12">
    <source>
        <dbReference type="EMBL" id="SDI50047.1"/>
    </source>
</evidence>
<dbReference type="OrthoDB" id="9809206at2"/>
<evidence type="ECO:0000256" key="2">
    <source>
        <dbReference type="ARBA" id="ARBA00022448"/>
    </source>
</evidence>
<dbReference type="InterPro" id="IPR018422">
    <property type="entry name" value="Cation/H_exchanger_CPA1"/>
</dbReference>
<sequence length="394" mass="43199">MDPNKLFIITLIGFFVFSLDKNQKKFPAPIILIAAGIILAFFPFFSTIDLTRSFIFDWILPALLFISAYQFPLDQIRKKAGLIITLGTGGIFLSAILLGFSLYTVGQPLVGLSLSGAMVIAALLIPTDPVTVVSILSKSKDKHHLAEAVEGESLINDGTSIVIFSLITGYYFGEKSLHLGSFTWEFVYTSVGGVLIGFIIGYSISKGIHSVDHHAYKVWLSLMLAYGSFYLGEALGVSGVLATVVSGLLLSKELSGNKKEEVLRRDLKSFWGTIEPVLLSIIFIMIGIESLDFVTIDGLLFTIIGFLLSIIVRACTLFPILKTVPRWRQNYTNTDILLLTWGGIKGTMSLALLLGISGESGGHDNLLSWAFMMIMFSLLIQSLTFYPLKQKLGD</sequence>
<gene>
    <name evidence="12" type="ORF">SAMN05216352_108129</name>
</gene>
<reference evidence="12 13" key="1">
    <citation type="submission" date="2016-10" db="EMBL/GenBank/DDBJ databases">
        <authorList>
            <person name="de Groot N.N."/>
        </authorList>
    </citation>
    <scope>NUCLEOTIDE SEQUENCE [LARGE SCALE GENOMIC DNA]</scope>
    <source>
        <strain evidence="13">P4B,CCM 7963,CECT 7998,DSM 25260,IBRC-M 10614,KCTC 13821</strain>
    </source>
</reference>
<feature type="transmembrane region" description="Helical" evidence="10">
    <location>
        <begin position="186"/>
        <end position="204"/>
    </location>
</feature>
<feature type="transmembrane region" description="Helical" evidence="10">
    <location>
        <begin position="300"/>
        <end position="324"/>
    </location>
</feature>
<evidence type="ECO:0000313" key="13">
    <source>
        <dbReference type="Proteomes" id="UP000199017"/>
    </source>
</evidence>
<keyword evidence="8 10" id="KW-0472">Membrane</keyword>
<accession>A0A1G8L397</accession>
<dbReference type="PANTHER" id="PTHR10110:SF86">
    <property type="entry name" value="SODIUM_HYDROGEN EXCHANGER 7"/>
    <property type="match status" value="1"/>
</dbReference>
<evidence type="ECO:0000256" key="9">
    <source>
        <dbReference type="ARBA" id="ARBA00023201"/>
    </source>
</evidence>
<dbReference type="STRING" id="930129.SAMN05216352_108129"/>
<feature type="transmembrane region" description="Helical" evidence="10">
    <location>
        <begin position="80"/>
        <end position="103"/>
    </location>
</feature>
<dbReference type="GO" id="GO:0005886">
    <property type="term" value="C:plasma membrane"/>
    <property type="evidence" value="ECO:0007669"/>
    <property type="project" value="UniProtKB-SubCell"/>
</dbReference>
<evidence type="ECO:0000256" key="6">
    <source>
        <dbReference type="ARBA" id="ARBA00023053"/>
    </source>
</evidence>
<dbReference type="EMBL" id="FNDU01000008">
    <property type="protein sequence ID" value="SDI50047.1"/>
    <property type="molecule type" value="Genomic_DNA"/>
</dbReference>
<feature type="transmembrane region" description="Helical" evidence="10">
    <location>
        <begin position="270"/>
        <end position="288"/>
    </location>
</feature>
<feature type="domain" description="Cation/H+ exchanger transmembrane" evidence="11">
    <location>
        <begin position="24"/>
        <end position="388"/>
    </location>
</feature>
<protein>
    <submittedName>
        <fullName evidence="12">Sodium/proton antiporter, CPA1 family</fullName>
    </submittedName>
</protein>
<dbReference type="Pfam" id="PF00999">
    <property type="entry name" value="Na_H_Exchanger"/>
    <property type="match status" value="1"/>
</dbReference>
<dbReference type="PANTHER" id="PTHR10110">
    <property type="entry name" value="SODIUM/HYDROGEN EXCHANGER"/>
    <property type="match status" value="1"/>
</dbReference>
<organism evidence="12 13">
    <name type="scientific">Alteribacillus bidgolensis</name>
    <dbReference type="NCBI Taxonomy" id="930129"/>
    <lineage>
        <taxon>Bacteria</taxon>
        <taxon>Bacillati</taxon>
        <taxon>Bacillota</taxon>
        <taxon>Bacilli</taxon>
        <taxon>Bacillales</taxon>
        <taxon>Bacillaceae</taxon>
        <taxon>Alteribacillus</taxon>
    </lineage>
</organism>
<evidence type="ECO:0000256" key="10">
    <source>
        <dbReference type="SAM" id="Phobius"/>
    </source>
</evidence>
<name>A0A1G8L397_9BACI</name>
<dbReference type="InterPro" id="IPR006153">
    <property type="entry name" value="Cation/H_exchanger_TM"/>
</dbReference>
<evidence type="ECO:0000259" key="11">
    <source>
        <dbReference type="Pfam" id="PF00999"/>
    </source>
</evidence>
<feature type="transmembrane region" description="Helical" evidence="10">
    <location>
        <begin position="336"/>
        <end position="356"/>
    </location>
</feature>
<keyword evidence="13" id="KW-1185">Reference proteome</keyword>